<dbReference type="EMBL" id="QSRJ01000004">
    <property type="protein sequence ID" value="RGL10658.1"/>
    <property type="molecule type" value="Genomic_DNA"/>
</dbReference>
<evidence type="ECO:0000313" key="3">
    <source>
        <dbReference type="Proteomes" id="UP000260943"/>
    </source>
</evidence>
<dbReference type="InterPro" id="IPR001387">
    <property type="entry name" value="Cro/C1-type_HTH"/>
</dbReference>
<reference evidence="2 3" key="1">
    <citation type="submission" date="2018-08" db="EMBL/GenBank/DDBJ databases">
        <title>A genome reference for cultivated species of the human gut microbiota.</title>
        <authorList>
            <person name="Zou Y."/>
            <person name="Xue W."/>
            <person name="Luo G."/>
        </authorList>
    </citation>
    <scope>NUCLEOTIDE SEQUENCE [LARGE SCALE GENOMIC DNA]</scope>
    <source>
        <strain evidence="2 3">TF08-14</strain>
    </source>
</reference>
<gene>
    <name evidence="2" type="ORF">DXC81_04055</name>
</gene>
<evidence type="ECO:0000259" key="1">
    <source>
        <dbReference type="PROSITE" id="PS50943"/>
    </source>
</evidence>
<name>A0A3E4QUJ3_9ACTN</name>
<proteinExistence type="predicted"/>
<sequence>MDKGFGERLVALRQGRGYSQEQIAMRLGVTRRGRTPA</sequence>
<dbReference type="CDD" id="cd00093">
    <property type="entry name" value="HTH_XRE"/>
    <property type="match status" value="1"/>
</dbReference>
<dbReference type="InterPro" id="IPR010982">
    <property type="entry name" value="Lambda_DNA-bd_dom_sf"/>
</dbReference>
<comment type="caution">
    <text evidence="2">The sequence shown here is derived from an EMBL/GenBank/DDBJ whole genome shotgun (WGS) entry which is preliminary data.</text>
</comment>
<accession>A0A3E4QUJ3</accession>
<dbReference type="SUPFAM" id="SSF47413">
    <property type="entry name" value="lambda repressor-like DNA-binding domains"/>
    <property type="match status" value="1"/>
</dbReference>
<dbReference type="GO" id="GO:0003677">
    <property type="term" value="F:DNA binding"/>
    <property type="evidence" value="ECO:0007669"/>
    <property type="project" value="InterPro"/>
</dbReference>
<dbReference type="AlphaFoldDB" id="A0A3E4QUJ3"/>
<protein>
    <submittedName>
        <fullName evidence="2">XRE family transcriptional regulator</fullName>
    </submittedName>
</protein>
<dbReference type="PROSITE" id="PS50943">
    <property type="entry name" value="HTH_CROC1"/>
    <property type="match status" value="1"/>
</dbReference>
<dbReference type="Proteomes" id="UP000260943">
    <property type="component" value="Unassembled WGS sequence"/>
</dbReference>
<dbReference type="Gene3D" id="1.10.260.40">
    <property type="entry name" value="lambda repressor-like DNA-binding domains"/>
    <property type="match status" value="1"/>
</dbReference>
<organism evidence="2 3">
    <name type="scientific">Collinsella tanakaei</name>
    <dbReference type="NCBI Taxonomy" id="626935"/>
    <lineage>
        <taxon>Bacteria</taxon>
        <taxon>Bacillati</taxon>
        <taxon>Actinomycetota</taxon>
        <taxon>Coriobacteriia</taxon>
        <taxon>Coriobacteriales</taxon>
        <taxon>Coriobacteriaceae</taxon>
        <taxon>Collinsella</taxon>
    </lineage>
</organism>
<evidence type="ECO:0000313" key="2">
    <source>
        <dbReference type="EMBL" id="RGL10658.1"/>
    </source>
</evidence>
<feature type="domain" description="HTH cro/C1-type" evidence="1">
    <location>
        <begin position="9"/>
        <end position="31"/>
    </location>
</feature>